<protein>
    <submittedName>
        <fullName evidence="1">Uncharacterized protein</fullName>
    </submittedName>
</protein>
<organism evidence="1 2">
    <name type="scientific">Bacillus wiedmannii</name>
    <dbReference type="NCBI Taxonomy" id="1890302"/>
    <lineage>
        <taxon>Bacteria</taxon>
        <taxon>Bacillati</taxon>
        <taxon>Bacillota</taxon>
        <taxon>Bacilli</taxon>
        <taxon>Bacillales</taxon>
        <taxon>Bacillaceae</taxon>
        <taxon>Bacillus</taxon>
        <taxon>Bacillus cereus group</taxon>
    </lineage>
</organism>
<accession>A0A1G6V9V5</accession>
<sequence length="128" mass="14624">MKGSEIMYKIYHVEKGSNVEAIVNRLINEGFQYIPIFQEKMGIVDFCIDLEVISDGIIDPNLFLIMKFVSGQKCYQNKNLKEITAEQFKNTVQKGYSVSCAGTKHMLQSIGYNVNNLNEYLNEIELVS</sequence>
<dbReference type="EMBL" id="FMZR01000006">
    <property type="protein sequence ID" value="SDD50372.1"/>
    <property type="molecule type" value="Genomic_DNA"/>
</dbReference>
<proteinExistence type="predicted"/>
<dbReference type="RefSeq" id="WP_258957414.1">
    <property type="nucleotide sequence ID" value="NZ_FMZR01000006.1"/>
</dbReference>
<gene>
    <name evidence="1" type="ORF">SAMN04487767_106257</name>
</gene>
<evidence type="ECO:0000313" key="2">
    <source>
        <dbReference type="Proteomes" id="UP000183507"/>
    </source>
</evidence>
<evidence type="ECO:0000313" key="1">
    <source>
        <dbReference type="EMBL" id="SDD50372.1"/>
    </source>
</evidence>
<dbReference type="AlphaFoldDB" id="A0A1G6V9V5"/>
<name>A0A1G6V9V5_9BACI</name>
<dbReference type="Proteomes" id="UP000183507">
    <property type="component" value="Unassembled WGS sequence"/>
</dbReference>
<reference evidence="2" key="1">
    <citation type="submission" date="2016-10" db="EMBL/GenBank/DDBJ databases">
        <authorList>
            <person name="Varghese N."/>
        </authorList>
    </citation>
    <scope>NUCLEOTIDE SEQUENCE [LARGE SCALE GENOMIC DNA]</scope>
    <source>
        <strain evidence="2">KPR-7A</strain>
    </source>
</reference>